<accession>A0ABD1VLV1</accession>
<feature type="region of interest" description="Disordered" evidence="1">
    <location>
        <begin position="1"/>
        <end position="45"/>
    </location>
</feature>
<dbReference type="Proteomes" id="UP001604277">
    <property type="component" value="Unassembled WGS sequence"/>
</dbReference>
<proteinExistence type="predicted"/>
<dbReference type="AlphaFoldDB" id="A0ABD1VLV1"/>
<keyword evidence="3" id="KW-1185">Reference proteome</keyword>
<evidence type="ECO:0000256" key="1">
    <source>
        <dbReference type="SAM" id="MobiDB-lite"/>
    </source>
</evidence>
<dbReference type="EMBL" id="JBFOLJ010000005">
    <property type="protein sequence ID" value="KAL2537350.1"/>
    <property type="molecule type" value="Genomic_DNA"/>
</dbReference>
<sequence length="100" mass="10654">MAKRKARGKTMLDRVNNASTSHGDTEITPPTPDALVDSNGNTSPSNTAVTKPLQMLFATVWIPYCDAFGLGKFGVVDAPCCDKNSCSWTFEPAVADLGCE</sequence>
<evidence type="ECO:0000313" key="2">
    <source>
        <dbReference type="EMBL" id="KAL2537350.1"/>
    </source>
</evidence>
<protein>
    <submittedName>
        <fullName evidence="2">Uncharacterized protein</fullName>
    </submittedName>
</protein>
<organism evidence="2 3">
    <name type="scientific">Forsythia ovata</name>
    <dbReference type="NCBI Taxonomy" id="205694"/>
    <lineage>
        <taxon>Eukaryota</taxon>
        <taxon>Viridiplantae</taxon>
        <taxon>Streptophyta</taxon>
        <taxon>Embryophyta</taxon>
        <taxon>Tracheophyta</taxon>
        <taxon>Spermatophyta</taxon>
        <taxon>Magnoliopsida</taxon>
        <taxon>eudicotyledons</taxon>
        <taxon>Gunneridae</taxon>
        <taxon>Pentapetalae</taxon>
        <taxon>asterids</taxon>
        <taxon>lamiids</taxon>
        <taxon>Lamiales</taxon>
        <taxon>Oleaceae</taxon>
        <taxon>Forsythieae</taxon>
        <taxon>Forsythia</taxon>
    </lineage>
</organism>
<evidence type="ECO:0000313" key="3">
    <source>
        <dbReference type="Proteomes" id="UP001604277"/>
    </source>
</evidence>
<gene>
    <name evidence="2" type="ORF">Fot_18741</name>
</gene>
<name>A0ABD1VLV1_9LAMI</name>
<reference evidence="3" key="1">
    <citation type="submission" date="2024-07" db="EMBL/GenBank/DDBJ databases">
        <title>Two chromosome-level genome assemblies of Korean endemic species Abeliophyllum distichum and Forsythia ovata (Oleaceae).</title>
        <authorList>
            <person name="Jang H."/>
        </authorList>
    </citation>
    <scope>NUCLEOTIDE SEQUENCE [LARGE SCALE GENOMIC DNA]</scope>
</reference>
<comment type="caution">
    <text evidence="2">The sequence shown here is derived from an EMBL/GenBank/DDBJ whole genome shotgun (WGS) entry which is preliminary data.</text>
</comment>